<accession>A0A9D1XP96</accession>
<dbReference type="Proteomes" id="UP000823847">
    <property type="component" value="Unassembled WGS sequence"/>
</dbReference>
<reference evidence="2" key="2">
    <citation type="submission" date="2021-04" db="EMBL/GenBank/DDBJ databases">
        <authorList>
            <person name="Gilroy R."/>
        </authorList>
    </citation>
    <scope>NUCLEOTIDE SEQUENCE</scope>
    <source>
        <strain evidence="2">ChiHecec2B26-12326</strain>
    </source>
</reference>
<sequence>MVDILSILGLSSMGGGLVASKLIDYLVPFSRTPQGKLFKEQKAWQNELEEKRMSFQEQLEARRLRCQEHIERQRAELQTYLAEKGMANNREIALFQARAMRQTQMLVAQENARNVLHDHLLQDALRTFPLNVSPLVLLKNQSQSLGYLLNFSETHNERNISIAQVYEEVEESRRHPEALNIFIAPVHIDSRIRNRKILSDQIWDTVYQRIESFFTLNYSRTGDHPVIFYPTAWNDKYNPGMHASETLHYFLKDLPCVVIEPRFDGNTFRMMFSSWGIGYNSTVHHRTELSFPVNIDAALAYAVYERSRKALDAIEEIEGLLDINQYGFRQMKEQLSRNIDLFQALHIEDRMKENRMAEIDALGIYNIFKIEPTQDLVSLADYLSSRIGLNLAVLADIHHLRSIDVEPLFPKLFKQYFPALYAQKELRLQVAEEYKRSYRWLKNEENDLQAIGDVRDAQMLRLETRLELTREEEAQKTTEELLRTYAKDNMGLKKTSVSFEELLDWARNHMESKDIPFFTNWVKNVDNPKVSRKINGKILDLEQHLKQR</sequence>
<keyword evidence="1" id="KW-0175">Coiled coil</keyword>
<comment type="caution">
    <text evidence="2">The sequence shown here is derived from an EMBL/GenBank/DDBJ whole genome shotgun (WGS) entry which is preliminary data.</text>
</comment>
<dbReference type="AlphaFoldDB" id="A0A9D1XP96"/>
<reference evidence="2" key="1">
    <citation type="journal article" date="2021" name="PeerJ">
        <title>Extensive microbial diversity within the chicken gut microbiome revealed by metagenomics and culture.</title>
        <authorList>
            <person name="Gilroy R."/>
            <person name="Ravi A."/>
            <person name="Getino M."/>
            <person name="Pursley I."/>
            <person name="Horton D.L."/>
            <person name="Alikhan N.F."/>
            <person name="Baker D."/>
            <person name="Gharbi K."/>
            <person name="Hall N."/>
            <person name="Watson M."/>
            <person name="Adriaenssens E.M."/>
            <person name="Foster-Nyarko E."/>
            <person name="Jarju S."/>
            <person name="Secka A."/>
            <person name="Antonio M."/>
            <person name="Oren A."/>
            <person name="Chaudhuri R.R."/>
            <person name="La Ragione R."/>
            <person name="Hildebrand F."/>
            <person name="Pallen M.J."/>
        </authorList>
    </citation>
    <scope>NUCLEOTIDE SEQUENCE</scope>
    <source>
        <strain evidence="2">ChiHecec2B26-12326</strain>
    </source>
</reference>
<gene>
    <name evidence="2" type="ORF">H9848_00365</name>
</gene>
<dbReference type="EMBL" id="DXEN01000003">
    <property type="protein sequence ID" value="HIX85058.1"/>
    <property type="molecule type" value="Genomic_DNA"/>
</dbReference>
<organism evidence="2 3">
    <name type="scientific">Candidatus Parabacteroides intestinigallinarum</name>
    <dbReference type="NCBI Taxonomy" id="2838722"/>
    <lineage>
        <taxon>Bacteria</taxon>
        <taxon>Pseudomonadati</taxon>
        <taxon>Bacteroidota</taxon>
        <taxon>Bacteroidia</taxon>
        <taxon>Bacteroidales</taxon>
        <taxon>Tannerellaceae</taxon>
        <taxon>Parabacteroides</taxon>
    </lineage>
</organism>
<proteinExistence type="predicted"/>
<evidence type="ECO:0000256" key="1">
    <source>
        <dbReference type="SAM" id="Coils"/>
    </source>
</evidence>
<protein>
    <submittedName>
        <fullName evidence="2">Uncharacterized protein</fullName>
    </submittedName>
</protein>
<evidence type="ECO:0000313" key="2">
    <source>
        <dbReference type="EMBL" id="HIX85058.1"/>
    </source>
</evidence>
<feature type="coiled-coil region" evidence="1">
    <location>
        <begin position="56"/>
        <end position="90"/>
    </location>
</feature>
<name>A0A9D1XP96_9BACT</name>
<evidence type="ECO:0000313" key="3">
    <source>
        <dbReference type="Proteomes" id="UP000823847"/>
    </source>
</evidence>